<evidence type="ECO:0000313" key="2">
    <source>
        <dbReference type="Proteomes" id="UP000504637"/>
    </source>
</evidence>
<feature type="transmembrane region" description="Helical" evidence="1">
    <location>
        <begin position="23"/>
        <end position="45"/>
    </location>
</feature>
<evidence type="ECO:0000256" key="1">
    <source>
        <dbReference type="SAM" id="Phobius"/>
    </source>
</evidence>
<accession>A0A6J3LY15</accession>
<keyword evidence="2" id="KW-1185">Reference proteome</keyword>
<name>A0A6J3LY15_9PEZI</name>
<keyword evidence="1" id="KW-1133">Transmembrane helix</keyword>
<gene>
    <name evidence="3" type="ORF">K489DRAFT_38729</name>
</gene>
<keyword evidence="1" id="KW-0472">Membrane</keyword>
<sequence>MFGKRFIYCLSIIDYGISPHEGITGFILCVCVVYFLECGFCYCWHSRRTSMSWRRGKRGLPMKMTTRWRYRKHEQD</sequence>
<dbReference type="AlphaFoldDB" id="A0A6J3LY15"/>
<dbReference type="Proteomes" id="UP000504637">
    <property type="component" value="Unplaced"/>
</dbReference>
<reference evidence="3" key="2">
    <citation type="submission" date="2020-04" db="EMBL/GenBank/DDBJ databases">
        <authorList>
            <consortium name="NCBI Genome Project"/>
        </authorList>
    </citation>
    <scope>NUCLEOTIDE SEQUENCE</scope>
    <source>
        <strain evidence="3">CBS 342.82</strain>
    </source>
</reference>
<dbReference type="RefSeq" id="XP_033457672.1">
    <property type="nucleotide sequence ID" value="XM_033606313.1"/>
</dbReference>
<reference evidence="3" key="3">
    <citation type="submission" date="2025-08" db="UniProtKB">
        <authorList>
            <consortium name="RefSeq"/>
        </authorList>
    </citation>
    <scope>IDENTIFICATION</scope>
    <source>
        <strain evidence="3">CBS 342.82</strain>
    </source>
</reference>
<dbReference type="GeneID" id="54364113"/>
<reference evidence="3" key="1">
    <citation type="submission" date="2020-01" db="EMBL/GenBank/DDBJ databases">
        <authorList>
            <consortium name="DOE Joint Genome Institute"/>
            <person name="Haridas S."/>
            <person name="Albert R."/>
            <person name="Binder M."/>
            <person name="Bloem J."/>
            <person name="Labutti K."/>
            <person name="Salamov A."/>
            <person name="Andreopoulos B."/>
            <person name="Baker S.E."/>
            <person name="Barry K."/>
            <person name="Bills G."/>
            <person name="Bluhm B.H."/>
            <person name="Cannon C."/>
            <person name="Castanera R."/>
            <person name="Culley D.E."/>
            <person name="Daum C."/>
            <person name="Ezra D."/>
            <person name="Gonzalez J.B."/>
            <person name="Henrissat B."/>
            <person name="Kuo A."/>
            <person name="Liang C."/>
            <person name="Lipzen A."/>
            <person name="Lutzoni F."/>
            <person name="Magnuson J."/>
            <person name="Mondo S."/>
            <person name="Nolan M."/>
            <person name="Ohm R."/>
            <person name="Pangilinan J."/>
            <person name="Park H.-J."/>
            <person name="Ramirez L."/>
            <person name="Alfaro M."/>
            <person name="Sun H."/>
            <person name="Tritt A."/>
            <person name="Yoshinaga Y."/>
            <person name="Zwiers L.-H."/>
            <person name="Turgeon B.G."/>
            <person name="Goodwin S.B."/>
            <person name="Spatafora J.W."/>
            <person name="Crous P.W."/>
            <person name="Grigoriev I.V."/>
        </authorList>
    </citation>
    <scope>NUCLEOTIDE SEQUENCE</scope>
    <source>
        <strain evidence="3">CBS 342.82</strain>
    </source>
</reference>
<proteinExistence type="predicted"/>
<keyword evidence="1" id="KW-0812">Transmembrane</keyword>
<organism evidence="3">
    <name type="scientific">Dissoconium aciculare CBS 342.82</name>
    <dbReference type="NCBI Taxonomy" id="1314786"/>
    <lineage>
        <taxon>Eukaryota</taxon>
        <taxon>Fungi</taxon>
        <taxon>Dikarya</taxon>
        <taxon>Ascomycota</taxon>
        <taxon>Pezizomycotina</taxon>
        <taxon>Dothideomycetes</taxon>
        <taxon>Dothideomycetidae</taxon>
        <taxon>Mycosphaerellales</taxon>
        <taxon>Dissoconiaceae</taxon>
        <taxon>Dissoconium</taxon>
    </lineage>
</organism>
<evidence type="ECO:0000313" key="3">
    <source>
        <dbReference type="RefSeq" id="XP_033457672.1"/>
    </source>
</evidence>
<protein>
    <submittedName>
        <fullName evidence="3">Uncharacterized protein</fullName>
    </submittedName>
</protein>